<feature type="zinc finger region" description="C3H1-type" evidence="5">
    <location>
        <begin position="8"/>
        <end position="36"/>
    </location>
</feature>
<dbReference type="SMART" id="SM00184">
    <property type="entry name" value="RING"/>
    <property type="match status" value="1"/>
</dbReference>
<dbReference type="InterPro" id="IPR018957">
    <property type="entry name" value="Znf_C3HC4_RING-type"/>
</dbReference>
<dbReference type="Gene3D" id="3.30.40.10">
    <property type="entry name" value="Zinc/RING finger domain, C3HC4 (zinc finger)"/>
    <property type="match status" value="1"/>
</dbReference>
<evidence type="ECO:0000259" key="7">
    <source>
        <dbReference type="PROSITE" id="PS50089"/>
    </source>
</evidence>
<dbReference type="SUPFAM" id="SSF90229">
    <property type="entry name" value="CCCH zinc finger"/>
    <property type="match status" value="2"/>
</dbReference>
<accession>A0A164VSD4</accession>
<dbReference type="PROSITE" id="PS50089">
    <property type="entry name" value="ZF_RING_2"/>
    <property type="match status" value="1"/>
</dbReference>
<dbReference type="STRING" id="1314777.A0A164VSD4"/>
<evidence type="ECO:0000256" key="6">
    <source>
        <dbReference type="SAM" id="MobiDB-lite"/>
    </source>
</evidence>
<name>A0A164VSD4_9AGAM</name>
<keyword evidence="10" id="KW-1185">Reference proteome</keyword>
<dbReference type="SMART" id="SM00356">
    <property type="entry name" value="ZnF_C3H1"/>
    <property type="match status" value="3"/>
</dbReference>
<keyword evidence="4 5" id="KW-0862">Zinc</keyword>
<gene>
    <name evidence="9" type="ORF">SISNIDRAFT_439915</name>
</gene>
<dbReference type="InterPro" id="IPR045072">
    <property type="entry name" value="MKRN-like"/>
</dbReference>
<feature type="domain" description="C3H1-type" evidence="8">
    <location>
        <begin position="167"/>
        <end position="199"/>
    </location>
</feature>
<evidence type="ECO:0000256" key="1">
    <source>
        <dbReference type="ARBA" id="ARBA00022679"/>
    </source>
</evidence>
<dbReference type="InterPro" id="IPR036855">
    <property type="entry name" value="Znf_CCCH_sf"/>
</dbReference>
<dbReference type="Gene3D" id="3.30.1370.210">
    <property type="match status" value="1"/>
</dbReference>
<evidence type="ECO:0000256" key="3">
    <source>
        <dbReference type="ARBA" id="ARBA00022771"/>
    </source>
</evidence>
<feature type="zinc finger region" description="C3H1-type" evidence="5">
    <location>
        <begin position="167"/>
        <end position="199"/>
    </location>
</feature>
<dbReference type="InterPro" id="IPR000571">
    <property type="entry name" value="Znf_CCCH"/>
</dbReference>
<dbReference type="PANTHER" id="PTHR11224:SF10">
    <property type="entry name" value="IP09428P-RELATED"/>
    <property type="match status" value="1"/>
</dbReference>
<reference evidence="9 10" key="1">
    <citation type="journal article" date="2016" name="Mol. Biol. Evol.">
        <title>Comparative Genomics of Early-Diverging Mushroom-Forming Fungi Provides Insights into the Origins of Lignocellulose Decay Capabilities.</title>
        <authorList>
            <person name="Nagy L.G."/>
            <person name="Riley R."/>
            <person name="Tritt A."/>
            <person name="Adam C."/>
            <person name="Daum C."/>
            <person name="Floudas D."/>
            <person name="Sun H."/>
            <person name="Yadav J.S."/>
            <person name="Pangilinan J."/>
            <person name="Larsson K.H."/>
            <person name="Matsuura K."/>
            <person name="Barry K."/>
            <person name="Labutti K."/>
            <person name="Kuo R."/>
            <person name="Ohm R.A."/>
            <person name="Bhattacharya S.S."/>
            <person name="Shirouzu T."/>
            <person name="Yoshinaga Y."/>
            <person name="Martin F.M."/>
            <person name="Grigoriev I.V."/>
            <person name="Hibbett D.S."/>
        </authorList>
    </citation>
    <scope>NUCLEOTIDE SEQUENCE [LARGE SCALE GENOMIC DNA]</scope>
    <source>
        <strain evidence="9 10">HHB9708</strain>
    </source>
</reference>
<evidence type="ECO:0000256" key="5">
    <source>
        <dbReference type="PROSITE-ProRule" id="PRU00723"/>
    </source>
</evidence>
<dbReference type="EMBL" id="KV419404">
    <property type="protein sequence ID" value="KZS94422.1"/>
    <property type="molecule type" value="Genomic_DNA"/>
</dbReference>
<sequence length="270" mass="31100">MFHRPPTSRPRGICVYYNTPRGCFAGNNCKFLHGNVQEISPYDQNKICRYYEAGYCKRGDQCWFRHATPQMPQLHESDDEELGCSICMEKPTVFGLLTGCSHVFCLSCLKKWRDPTGRSSEYLDSNSGMHKRCPMCRGPSRFVTPSHVFYKNEDPKKEEVLENYKKSMKRVKCKYFERSIPGLRFCPYGRDCFYKHEDENGQEYVFQKGVDHYMNVSGTRTTSFVSGNDAHPPDLQASYAEESSPTSRGILYWPRRSSARNADACSIADD</sequence>
<dbReference type="AlphaFoldDB" id="A0A164VSD4"/>
<evidence type="ECO:0000313" key="9">
    <source>
        <dbReference type="EMBL" id="KZS94422.1"/>
    </source>
</evidence>
<dbReference type="GO" id="GO:0000209">
    <property type="term" value="P:protein polyubiquitination"/>
    <property type="evidence" value="ECO:0007669"/>
    <property type="project" value="InterPro"/>
</dbReference>
<dbReference type="PROSITE" id="PS50103">
    <property type="entry name" value="ZF_C3H1"/>
    <property type="match status" value="3"/>
</dbReference>
<keyword evidence="2 5" id="KW-0479">Metal-binding</keyword>
<dbReference type="Proteomes" id="UP000076722">
    <property type="component" value="Unassembled WGS sequence"/>
</dbReference>
<evidence type="ECO:0000256" key="4">
    <source>
        <dbReference type="ARBA" id="ARBA00022833"/>
    </source>
</evidence>
<protein>
    <recommendedName>
        <fullName evidence="11">RING-type E3 ubiquitin transferase</fullName>
    </recommendedName>
</protein>
<dbReference type="InterPro" id="IPR001841">
    <property type="entry name" value="Znf_RING"/>
</dbReference>
<dbReference type="GO" id="GO:0061630">
    <property type="term" value="F:ubiquitin protein ligase activity"/>
    <property type="evidence" value="ECO:0007669"/>
    <property type="project" value="InterPro"/>
</dbReference>
<dbReference type="PANTHER" id="PTHR11224">
    <property type="entry name" value="MAKORIN-RELATED"/>
    <property type="match status" value="1"/>
</dbReference>
<keyword evidence="1" id="KW-0808">Transferase</keyword>
<feature type="domain" description="C3H1-type" evidence="8">
    <location>
        <begin position="8"/>
        <end position="36"/>
    </location>
</feature>
<dbReference type="PROSITE" id="PS00518">
    <property type="entry name" value="ZF_RING_1"/>
    <property type="match status" value="1"/>
</dbReference>
<evidence type="ECO:0000259" key="8">
    <source>
        <dbReference type="PROSITE" id="PS50103"/>
    </source>
</evidence>
<keyword evidence="3 5" id="KW-0863">Zinc-finger</keyword>
<dbReference type="InterPro" id="IPR013083">
    <property type="entry name" value="Znf_RING/FYVE/PHD"/>
</dbReference>
<evidence type="ECO:0000256" key="2">
    <source>
        <dbReference type="ARBA" id="ARBA00022723"/>
    </source>
</evidence>
<evidence type="ECO:0008006" key="11">
    <source>
        <dbReference type="Google" id="ProtNLM"/>
    </source>
</evidence>
<dbReference type="InterPro" id="IPR017907">
    <property type="entry name" value="Znf_RING_CS"/>
</dbReference>
<organism evidence="9 10">
    <name type="scientific">Sistotremastrum niveocremeum HHB9708</name>
    <dbReference type="NCBI Taxonomy" id="1314777"/>
    <lineage>
        <taxon>Eukaryota</taxon>
        <taxon>Fungi</taxon>
        <taxon>Dikarya</taxon>
        <taxon>Basidiomycota</taxon>
        <taxon>Agaricomycotina</taxon>
        <taxon>Agaricomycetes</taxon>
        <taxon>Sistotremastrales</taxon>
        <taxon>Sistotremastraceae</taxon>
        <taxon>Sertulicium</taxon>
        <taxon>Sertulicium niveocremeum</taxon>
    </lineage>
</organism>
<proteinExistence type="predicted"/>
<feature type="domain" description="RING-type" evidence="7">
    <location>
        <begin position="84"/>
        <end position="137"/>
    </location>
</feature>
<dbReference type="SUPFAM" id="SSF57850">
    <property type="entry name" value="RING/U-box"/>
    <property type="match status" value="1"/>
</dbReference>
<feature type="zinc finger region" description="C3H1-type" evidence="5">
    <location>
        <begin position="42"/>
        <end position="69"/>
    </location>
</feature>
<dbReference type="Pfam" id="PF00097">
    <property type="entry name" value="zf-C3HC4"/>
    <property type="match status" value="1"/>
</dbReference>
<dbReference type="OrthoDB" id="250836at2759"/>
<evidence type="ECO:0000313" key="10">
    <source>
        <dbReference type="Proteomes" id="UP000076722"/>
    </source>
</evidence>
<feature type="domain" description="C3H1-type" evidence="8">
    <location>
        <begin position="42"/>
        <end position="69"/>
    </location>
</feature>
<feature type="region of interest" description="Disordered" evidence="6">
    <location>
        <begin position="224"/>
        <end position="243"/>
    </location>
</feature>
<dbReference type="GO" id="GO:0008270">
    <property type="term" value="F:zinc ion binding"/>
    <property type="evidence" value="ECO:0007669"/>
    <property type="project" value="UniProtKB-KW"/>
</dbReference>